<evidence type="ECO:0000256" key="5">
    <source>
        <dbReference type="ARBA" id="ARBA00022801"/>
    </source>
</evidence>
<keyword evidence="6" id="KW-0694">RNA-binding</keyword>
<dbReference type="PANTHER" id="PTHR34873">
    <property type="entry name" value="SSR1766 PROTEIN"/>
    <property type="match status" value="1"/>
</dbReference>
<dbReference type="Proteomes" id="UP000231343">
    <property type="component" value="Unassembled WGS sequence"/>
</dbReference>
<keyword evidence="3" id="KW-0540">Nuclease</keyword>
<keyword evidence="7" id="KW-0346">Stress response</keyword>
<dbReference type="GO" id="GO:0016787">
    <property type="term" value="F:hydrolase activity"/>
    <property type="evidence" value="ECO:0007669"/>
    <property type="project" value="UniProtKB-KW"/>
</dbReference>
<comment type="caution">
    <text evidence="8">The sequence shown here is derived from an EMBL/GenBank/DDBJ whole genome shotgun (WGS) entry which is preliminary data.</text>
</comment>
<dbReference type="AlphaFoldDB" id="A0A2H0XW78"/>
<keyword evidence="5" id="KW-0378">Hydrolase</keyword>
<keyword evidence="4" id="KW-0255">Endonuclease</keyword>
<evidence type="ECO:0000256" key="6">
    <source>
        <dbReference type="ARBA" id="ARBA00022884"/>
    </source>
</evidence>
<proteinExistence type="inferred from homology"/>
<gene>
    <name evidence="8" type="ORF">COT42_05995</name>
</gene>
<dbReference type="InterPro" id="IPR012933">
    <property type="entry name" value="HicA_mRNA_interferase"/>
</dbReference>
<protein>
    <submittedName>
        <fullName evidence="8">Addiction module toxin, HicA family</fullName>
    </submittedName>
</protein>
<organism evidence="8 9">
    <name type="scientific">Candidatus Saganbacteria bacterium CG08_land_8_20_14_0_20_45_16</name>
    <dbReference type="NCBI Taxonomy" id="2014293"/>
    <lineage>
        <taxon>Bacteria</taxon>
        <taxon>Bacillati</taxon>
        <taxon>Saganbacteria</taxon>
    </lineage>
</organism>
<evidence type="ECO:0000313" key="9">
    <source>
        <dbReference type="Proteomes" id="UP000231343"/>
    </source>
</evidence>
<dbReference type="Gene3D" id="3.30.920.30">
    <property type="entry name" value="Hypothetical protein"/>
    <property type="match status" value="1"/>
</dbReference>
<name>A0A2H0XW78_UNCSA</name>
<dbReference type="EMBL" id="PEYM01000096">
    <property type="protein sequence ID" value="PIS29210.1"/>
    <property type="molecule type" value="Genomic_DNA"/>
</dbReference>
<sequence>MQVRDVIKLIEEDGWHLVATKGSHRQYKHPAKLGRVTIAGHPSHDLAPGTLNSILKQAQLKKQKGGN</sequence>
<dbReference type="PANTHER" id="PTHR34873:SF3">
    <property type="entry name" value="ADDICTION MODULE TOXIN, HICA FAMILY"/>
    <property type="match status" value="1"/>
</dbReference>
<evidence type="ECO:0000256" key="4">
    <source>
        <dbReference type="ARBA" id="ARBA00022759"/>
    </source>
</evidence>
<evidence type="ECO:0000256" key="3">
    <source>
        <dbReference type="ARBA" id="ARBA00022722"/>
    </source>
</evidence>
<dbReference type="GO" id="GO:0004519">
    <property type="term" value="F:endonuclease activity"/>
    <property type="evidence" value="ECO:0007669"/>
    <property type="project" value="UniProtKB-KW"/>
</dbReference>
<comment type="similarity">
    <text evidence="1">Belongs to the HicA mRNA interferase family.</text>
</comment>
<dbReference type="InterPro" id="IPR038570">
    <property type="entry name" value="HicA_sf"/>
</dbReference>
<evidence type="ECO:0000256" key="7">
    <source>
        <dbReference type="ARBA" id="ARBA00023016"/>
    </source>
</evidence>
<dbReference type="GO" id="GO:0003729">
    <property type="term" value="F:mRNA binding"/>
    <property type="evidence" value="ECO:0007669"/>
    <property type="project" value="InterPro"/>
</dbReference>
<evidence type="ECO:0000313" key="8">
    <source>
        <dbReference type="EMBL" id="PIS29210.1"/>
    </source>
</evidence>
<keyword evidence="2" id="KW-1277">Toxin-antitoxin system</keyword>
<accession>A0A2H0XW78</accession>
<evidence type="ECO:0000256" key="1">
    <source>
        <dbReference type="ARBA" id="ARBA00006620"/>
    </source>
</evidence>
<dbReference type="SUPFAM" id="SSF54786">
    <property type="entry name" value="YcfA/nrd intein domain"/>
    <property type="match status" value="1"/>
</dbReference>
<dbReference type="Pfam" id="PF07927">
    <property type="entry name" value="HicA_toxin"/>
    <property type="match status" value="1"/>
</dbReference>
<evidence type="ECO:0000256" key="2">
    <source>
        <dbReference type="ARBA" id="ARBA00022649"/>
    </source>
</evidence>
<reference evidence="8 9" key="1">
    <citation type="submission" date="2017-09" db="EMBL/GenBank/DDBJ databases">
        <title>Depth-based differentiation of microbial function through sediment-hosted aquifers and enrichment of novel symbionts in the deep terrestrial subsurface.</title>
        <authorList>
            <person name="Probst A.J."/>
            <person name="Ladd B."/>
            <person name="Jarett J.K."/>
            <person name="Geller-Mcgrath D.E."/>
            <person name="Sieber C.M."/>
            <person name="Emerson J.B."/>
            <person name="Anantharaman K."/>
            <person name="Thomas B.C."/>
            <person name="Malmstrom R."/>
            <person name="Stieglmeier M."/>
            <person name="Klingl A."/>
            <person name="Woyke T."/>
            <person name="Ryan C.M."/>
            <person name="Banfield J.F."/>
        </authorList>
    </citation>
    <scope>NUCLEOTIDE SEQUENCE [LARGE SCALE GENOMIC DNA]</scope>
    <source>
        <strain evidence="8">CG08_land_8_20_14_0_20_45_16</strain>
    </source>
</reference>